<reference evidence="1" key="1">
    <citation type="submission" date="2023-03" db="EMBL/GenBank/DDBJ databases">
        <title>Massive genome expansion in bonnet fungi (Mycena s.s.) driven by repeated elements and novel gene families across ecological guilds.</title>
        <authorList>
            <consortium name="Lawrence Berkeley National Laboratory"/>
            <person name="Harder C.B."/>
            <person name="Miyauchi S."/>
            <person name="Viragh M."/>
            <person name="Kuo A."/>
            <person name="Thoen E."/>
            <person name="Andreopoulos B."/>
            <person name="Lu D."/>
            <person name="Skrede I."/>
            <person name="Drula E."/>
            <person name="Henrissat B."/>
            <person name="Morin E."/>
            <person name="Kohler A."/>
            <person name="Barry K."/>
            <person name="LaButti K."/>
            <person name="Morin E."/>
            <person name="Salamov A."/>
            <person name="Lipzen A."/>
            <person name="Mereny Z."/>
            <person name="Hegedus B."/>
            <person name="Baldrian P."/>
            <person name="Stursova M."/>
            <person name="Weitz H."/>
            <person name="Taylor A."/>
            <person name="Grigoriev I.V."/>
            <person name="Nagy L.G."/>
            <person name="Martin F."/>
            <person name="Kauserud H."/>
        </authorList>
    </citation>
    <scope>NUCLEOTIDE SEQUENCE</scope>
    <source>
        <strain evidence="1">CBHHK067</strain>
    </source>
</reference>
<dbReference type="EMBL" id="JARKIE010000001">
    <property type="protein sequence ID" value="KAJ7710343.1"/>
    <property type="molecule type" value="Genomic_DNA"/>
</dbReference>
<keyword evidence="2" id="KW-1185">Reference proteome</keyword>
<name>A0AAD7MC65_MYCRO</name>
<dbReference type="AlphaFoldDB" id="A0AAD7MC65"/>
<gene>
    <name evidence="1" type="ORF">B0H17DRAFT_888428</name>
</gene>
<accession>A0AAD7MC65</accession>
<evidence type="ECO:0000313" key="2">
    <source>
        <dbReference type="Proteomes" id="UP001221757"/>
    </source>
</evidence>
<protein>
    <submittedName>
        <fullName evidence="1">Uncharacterized protein</fullName>
    </submittedName>
</protein>
<evidence type="ECO:0000313" key="1">
    <source>
        <dbReference type="EMBL" id="KAJ7710343.1"/>
    </source>
</evidence>
<dbReference type="Proteomes" id="UP001221757">
    <property type="component" value="Unassembled WGS sequence"/>
</dbReference>
<proteinExistence type="predicted"/>
<feature type="non-terminal residue" evidence="1">
    <location>
        <position position="72"/>
    </location>
</feature>
<comment type="caution">
    <text evidence="1">The sequence shown here is derived from an EMBL/GenBank/DDBJ whole genome shotgun (WGS) entry which is preliminary data.</text>
</comment>
<feature type="non-terminal residue" evidence="1">
    <location>
        <position position="1"/>
    </location>
</feature>
<sequence>FDNAKPSGTVVHMYSGLNRPQCSVLTQLCTSHIGLTAFLYHFHLAPSPDCPLCLVPEMVSHFLLQRLTLIMQ</sequence>
<organism evidence="1 2">
    <name type="scientific">Mycena rosella</name>
    <name type="common">Pink bonnet</name>
    <name type="synonym">Agaricus rosellus</name>
    <dbReference type="NCBI Taxonomy" id="1033263"/>
    <lineage>
        <taxon>Eukaryota</taxon>
        <taxon>Fungi</taxon>
        <taxon>Dikarya</taxon>
        <taxon>Basidiomycota</taxon>
        <taxon>Agaricomycotina</taxon>
        <taxon>Agaricomycetes</taxon>
        <taxon>Agaricomycetidae</taxon>
        <taxon>Agaricales</taxon>
        <taxon>Marasmiineae</taxon>
        <taxon>Mycenaceae</taxon>
        <taxon>Mycena</taxon>
    </lineage>
</organism>